<evidence type="ECO:0000313" key="2">
    <source>
        <dbReference type="EMBL" id="GAI39715.1"/>
    </source>
</evidence>
<dbReference type="PANTHER" id="PTHR31876:SF26">
    <property type="entry name" value="PROTEIN LIKE COV 2"/>
    <property type="match status" value="1"/>
</dbReference>
<evidence type="ECO:0008006" key="3">
    <source>
        <dbReference type="Google" id="ProtNLM"/>
    </source>
</evidence>
<feature type="transmembrane region" description="Helical" evidence="1">
    <location>
        <begin position="47"/>
        <end position="72"/>
    </location>
</feature>
<protein>
    <recommendedName>
        <fullName evidence="3">DUF502 domain-containing protein</fullName>
    </recommendedName>
</protein>
<sequence>GTFISGLLAIIPVGATFYILWFIYHLIDGLVGRETPFGVMVEKSLGRWIPGMGIYMTVILVLLVGFITRNFLGRTLHYYMERIFFSVPGVRKMYSTLKQFTTALLDRDTSSFQKVVMFEYPKEGINVIGLVTNEELGKLQDATGEECLLVYVPTAPNPLSGMMLIIPEREVTYLDMPVEDALSMVISSGSVLPESLQTVNKEEKRPRFSLFRRH</sequence>
<evidence type="ECO:0000256" key="1">
    <source>
        <dbReference type="SAM" id="Phobius"/>
    </source>
</evidence>
<dbReference type="Pfam" id="PF04367">
    <property type="entry name" value="DUF502"/>
    <property type="match status" value="1"/>
</dbReference>
<keyword evidence="1" id="KW-1133">Transmembrane helix</keyword>
<keyword evidence="1" id="KW-0472">Membrane</keyword>
<feature type="non-terminal residue" evidence="2">
    <location>
        <position position="1"/>
    </location>
</feature>
<reference evidence="2" key="1">
    <citation type="journal article" date="2014" name="Front. Microbiol.">
        <title>High frequency of phylogenetically diverse reductive dehalogenase-homologous genes in deep subseafloor sedimentary metagenomes.</title>
        <authorList>
            <person name="Kawai M."/>
            <person name="Futagami T."/>
            <person name="Toyoda A."/>
            <person name="Takaki Y."/>
            <person name="Nishi S."/>
            <person name="Hori S."/>
            <person name="Arai W."/>
            <person name="Tsubouchi T."/>
            <person name="Morono Y."/>
            <person name="Uchiyama I."/>
            <person name="Ito T."/>
            <person name="Fujiyama A."/>
            <person name="Inagaki F."/>
            <person name="Takami H."/>
        </authorList>
    </citation>
    <scope>NUCLEOTIDE SEQUENCE</scope>
    <source>
        <strain evidence="2">Expedition CK06-06</strain>
    </source>
</reference>
<name>X1PKW7_9ZZZZ</name>
<keyword evidence="1" id="KW-0812">Transmembrane</keyword>
<dbReference type="InterPro" id="IPR007462">
    <property type="entry name" value="COV1-like"/>
</dbReference>
<comment type="caution">
    <text evidence="2">The sequence shown here is derived from an EMBL/GenBank/DDBJ whole genome shotgun (WGS) entry which is preliminary data.</text>
</comment>
<dbReference type="EMBL" id="BARV01028978">
    <property type="protein sequence ID" value="GAI39715.1"/>
    <property type="molecule type" value="Genomic_DNA"/>
</dbReference>
<dbReference type="PANTHER" id="PTHR31876">
    <property type="entry name" value="COV-LIKE PROTEIN 1"/>
    <property type="match status" value="1"/>
</dbReference>
<dbReference type="AlphaFoldDB" id="X1PKW7"/>
<organism evidence="2">
    <name type="scientific">marine sediment metagenome</name>
    <dbReference type="NCBI Taxonomy" id="412755"/>
    <lineage>
        <taxon>unclassified sequences</taxon>
        <taxon>metagenomes</taxon>
        <taxon>ecological metagenomes</taxon>
    </lineage>
</organism>
<feature type="transmembrane region" description="Helical" evidence="1">
    <location>
        <begin position="7"/>
        <end position="27"/>
    </location>
</feature>
<gene>
    <name evidence="2" type="ORF">S06H3_46283</name>
</gene>
<accession>X1PKW7</accession>
<proteinExistence type="predicted"/>